<dbReference type="AlphaFoldDB" id="A0A1U8P8W6"/>
<dbReference type="Proteomes" id="UP000818029">
    <property type="component" value="Chromosome A07"/>
</dbReference>
<keyword evidence="2" id="KW-1185">Reference proteome</keyword>
<sequence length="440" mass="50736">MVAFKYERCVRFKDGLRDNMRVLIALRRECKFAVLVEKMKIIEDVIRVERHNRDCERDKNKKDSEPFSSVSRLKKKVRFDGLIRVGIPVSPKGMQPCSDYGRHHPGEWWRRLGTCLRCGSLEYRIRECLQWRVPGRGASQTEVKQLALVYTARRREDRDAPNVITDIRSTHLYIASLISKTLGIFVESISSEVTVLSPLGQSVQGSTLYKDVLLEVQEEIFLANLMELLFEEFDLILVWKGCEAYLAYVGVFDSRGSFVGDIRTVRDFLDVFSEGLPGLPLNREVEFGVEFLSGTTPVSIAPYRMALKKLTMLKAQLQELLDHGFICPSVSPLIWDHLKVASDRQKSYADLKMRDIEYSIGDFIFLKVAYQLNLPPELGRIHNVFYVSMLRRYRSDPSRVVSVGEIEVRPDLTIEDEPIQVLDRDVKILRRKFIPLVKVL</sequence>
<dbReference type="Pfam" id="PF24626">
    <property type="entry name" value="SH3_Tf2-1"/>
    <property type="match status" value="1"/>
</dbReference>
<dbReference type="KEGG" id="ghi:107956417"/>
<dbReference type="PANTHER" id="PTHR46148:SF44">
    <property type="entry name" value="GAG-POL POLYPROTEIN"/>
    <property type="match status" value="1"/>
</dbReference>
<accession>A0A1U8P8W6</accession>
<protein>
    <recommendedName>
        <fullName evidence="1">Tf2-1-like SH3-like domain-containing protein</fullName>
    </recommendedName>
</protein>
<proteinExistence type="predicted"/>
<dbReference type="Gene3D" id="3.10.10.10">
    <property type="entry name" value="HIV Type 1 Reverse Transcriptase, subunit A, domain 1"/>
    <property type="match status" value="1"/>
</dbReference>
<dbReference type="OrthoDB" id="1751882at2759"/>
<name>A0A1U8P8W6_GOSHI</name>
<dbReference type="PaxDb" id="3635-A0A1U8P8W6"/>
<dbReference type="GeneID" id="107956417"/>
<dbReference type="PANTHER" id="PTHR46148">
    <property type="entry name" value="CHROMO DOMAIN-CONTAINING PROTEIN"/>
    <property type="match status" value="1"/>
</dbReference>
<gene>
    <name evidence="3" type="primary">LOC107956417</name>
</gene>
<evidence type="ECO:0000259" key="1">
    <source>
        <dbReference type="Pfam" id="PF24626"/>
    </source>
</evidence>
<dbReference type="SUPFAM" id="SSF56672">
    <property type="entry name" value="DNA/RNA polymerases"/>
    <property type="match status" value="1"/>
</dbReference>
<dbReference type="RefSeq" id="XP_016747585.1">
    <property type="nucleotide sequence ID" value="XM_016892096.1"/>
</dbReference>
<dbReference type="InterPro" id="IPR056924">
    <property type="entry name" value="SH3_Tf2-1"/>
</dbReference>
<organism evidence="2 3">
    <name type="scientific">Gossypium hirsutum</name>
    <name type="common">Upland cotton</name>
    <name type="synonym">Gossypium mexicanum</name>
    <dbReference type="NCBI Taxonomy" id="3635"/>
    <lineage>
        <taxon>Eukaryota</taxon>
        <taxon>Viridiplantae</taxon>
        <taxon>Streptophyta</taxon>
        <taxon>Embryophyta</taxon>
        <taxon>Tracheophyta</taxon>
        <taxon>Spermatophyta</taxon>
        <taxon>Magnoliopsida</taxon>
        <taxon>eudicotyledons</taxon>
        <taxon>Gunneridae</taxon>
        <taxon>Pentapetalae</taxon>
        <taxon>rosids</taxon>
        <taxon>malvids</taxon>
        <taxon>Malvales</taxon>
        <taxon>Malvaceae</taxon>
        <taxon>Malvoideae</taxon>
        <taxon>Gossypium</taxon>
    </lineage>
</organism>
<reference evidence="3" key="2">
    <citation type="submission" date="2025-08" db="UniProtKB">
        <authorList>
            <consortium name="RefSeq"/>
        </authorList>
    </citation>
    <scope>IDENTIFICATION</scope>
</reference>
<reference evidence="2" key="1">
    <citation type="journal article" date="2020" name="Nat. Genet.">
        <title>Genomic diversifications of five Gossypium allopolyploid species and their impact on cotton improvement.</title>
        <authorList>
            <person name="Chen Z.J."/>
            <person name="Sreedasyam A."/>
            <person name="Ando A."/>
            <person name="Song Q."/>
            <person name="De Santiago L.M."/>
            <person name="Hulse-Kemp A.M."/>
            <person name="Ding M."/>
            <person name="Ye W."/>
            <person name="Kirkbride R.C."/>
            <person name="Jenkins J."/>
            <person name="Plott C."/>
            <person name="Lovell J."/>
            <person name="Lin Y.M."/>
            <person name="Vaughn R."/>
            <person name="Liu B."/>
            <person name="Simpson S."/>
            <person name="Scheffler B.E."/>
            <person name="Wen L."/>
            <person name="Saski C.A."/>
            <person name="Grover C.E."/>
            <person name="Hu G."/>
            <person name="Conover J.L."/>
            <person name="Carlson J.W."/>
            <person name="Shu S."/>
            <person name="Boston L.B."/>
            <person name="Williams M."/>
            <person name="Peterson D.G."/>
            <person name="McGee K."/>
            <person name="Jones D.C."/>
            <person name="Wendel J.F."/>
            <person name="Stelly D.M."/>
            <person name="Grimwood J."/>
            <person name="Schmutz J."/>
        </authorList>
    </citation>
    <scope>NUCLEOTIDE SEQUENCE [LARGE SCALE GENOMIC DNA]</scope>
    <source>
        <strain evidence="2">cv. TM-1</strain>
    </source>
</reference>
<evidence type="ECO:0000313" key="3">
    <source>
        <dbReference type="RefSeq" id="XP_016747585.1"/>
    </source>
</evidence>
<evidence type="ECO:0000313" key="2">
    <source>
        <dbReference type="Proteomes" id="UP000818029"/>
    </source>
</evidence>
<dbReference type="InterPro" id="IPR043502">
    <property type="entry name" value="DNA/RNA_pol_sf"/>
</dbReference>
<dbReference type="Pfam" id="PF08284">
    <property type="entry name" value="RVP_2"/>
    <property type="match status" value="1"/>
</dbReference>
<feature type="domain" description="Tf2-1-like SH3-like" evidence="1">
    <location>
        <begin position="367"/>
        <end position="394"/>
    </location>
</feature>